<name>A0ABX6NGM5_9BACT</name>
<dbReference type="Gene3D" id="1.10.8.350">
    <property type="entry name" value="Bacterial muramidase"/>
    <property type="match status" value="1"/>
</dbReference>
<dbReference type="PANTHER" id="PTHR30163">
    <property type="entry name" value="MEMBRANE-BOUND LYTIC MUREIN TRANSGLYCOSYLASE B"/>
    <property type="match status" value="1"/>
</dbReference>
<dbReference type="PANTHER" id="PTHR30163:SF9">
    <property type="entry name" value="MEMBRANE-BOUND LYTIC MUREIN TRANSGLYCOSYLASE B"/>
    <property type="match status" value="1"/>
</dbReference>
<dbReference type="SUPFAM" id="SSF47090">
    <property type="entry name" value="PGBD-like"/>
    <property type="match status" value="1"/>
</dbReference>
<dbReference type="Gene3D" id="1.10.101.10">
    <property type="entry name" value="PGBD-like superfamily/PGBD"/>
    <property type="match status" value="1"/>
</dbReference>
<feature type="signal peptide" evidence="1">
    <location>
        <begin position="1"/>
        <end position="34"/>
    </location>
</feature>
<dbReference type="RefSeq" id="WP_171267060.1">
    <property type="nucleotide sequence ID" value="NZ_CP039543.1"/>
</dbReference>
<dbReference type="InterPro" id="IPR036366">
    <property type="entry name" value="PGBDSf"/>
</dbReference>
<dbReference type="InterPro" id="IPR002477">
    <property type="entry name" value="Peptidoglycan-bd-like"/>
</dbReference>
<dbReference type="InterPro" id="IPR023346">
    <property type="entry name" value="Lysozyme-like_dom_sf"/>
</dbReference>
<evidence type="ECO:0000313" key="5">
    <source>
        <dbReference type="Proteomes" id="UP000503251"/>
    </source>
</evidence>
<dbReference type="SUPFAM" id="SSF53955">
    <property type="entry name" value="Lysozyme-like"/>
    <property type="match status" value="1"/>
</dbReference>
<feature type="domain" description="Transglycosylase SLT" evidence="3">
    <location>
        <begin position="162"/>
        <end position="341"/>
    </location>
</feature>
<dbReference type="Gene3D" id="1.10.530.10">
    <property type="match status" value="1"/>
</dbReference>
<keyword evidence="5" id="KW-1185">Reference proteome</keyword>
<dbReference type="Pfam" id="PF01471">
    <property type="entry name" value="PG_binding_1"/>
    <property type="match status" value="1"/>
</dbReference>
<proteinExistence type="predicted"/>
<dbReference type="Pfam" id="PF13406">
    <property type="entry name" value="SLT_2"/>
    <property type="match status" value="1"/>
</dbReference>
<sequence length="377" mass="41464">MSIRCSNPFRIGPLLAAAFLCNLVAIFVAPCAEAQTPPAWRPLVDRLVLEGFDRAAMDSLFARARLAYDPEPMVDKMEALYATKYGIRLVRAVQTELVRLSYLDDDVDGKVGPNTRNAVRLFEQAHGMAVTGVADEEILALAKRETQPKPADLSLPEEKALVYSSVLTPERLAEASAFYKAHRKALQKMRASYGVPEEIAVGIVTVETRCGLYLGEENAFATLASMAASRNPTILDSLVAREKPTPPQRSWLYNRMNEKADWAQNELVAMLQYAALNGLDPLRMPGSVYGAIGICQFMPTNAVKFGVDGDADGAVNLYTADDALMSLGNFLNEHGWKAGAKNRRAQRKALYRYNHSIIYVNTVLAVADHIRRGAPSQ</sequence>
<organism evidence="4 5">
    <name type="scientific">Oceanidesulfovibrio marinus</name>
    <dbReference type="NCBI Taxonomy" id="370038"/>
    <lineage>
        <taxon>Bacteria</taxon>
        <taxon>Pseudomonadati</taxon>
        <taxon>Thermodesulfobacteriota</taxon>
        <taxon>Desulfovibrionia</taxon>
        <taxon>Desulfovibrionales</taxon>
        <taxon>Desulfovibrionaceae</taxon>
        <taxon>Oceanidesulfovibrio</taxon>
    </lineage>
</organism>
<dbReference type="Proteomes" id="UP000503251">
    <property type="component" value="Chromosome"/>
</dbReference>
<evidence type="ECO:0000259" key="3">
    <source>
        <dbReference type="Pfam" id="PF13406"/>
    </source>
</evidence>
<dbReference type="InterPro" id="IPR036365">
    <property type="entry name" value="PGBD-like_sf"/>
</dbReference>
<dbReference type="CDD" id="cd13399">
    <property type="entry name" value="Slt35-like"/>
    <property type="match status" value="1"/>
</dbReference>
<dbReference type="InterPro" id="IPR031304">
    <property type="entry name" value="SLT_2"/>
</dbReference>
<dbReference type="EMBL" id="CP039543">
    <property type="protein sequence ID" value="QJT08907.1"/>
    <property type="molecule type" value="Genomic_DNA"/>
</dbReference>
<evidence type="ECO:0000256" key="1">
    <source>
        <dbReference type="SAM" id="SignalP"/>
    </source>
</evidence>
<protein>
    <submittedName>
        <fullName evidence="4">Peptidoglycan-binding protein</fullName>
    </submittedName>
</protein>
<keyword evidence="1" id="KW-0732">Signal</keyword>
<reference evidence="4 5" key="1">
    <citation type="submission" date="2019-04" db="EMBL/GenBank/DDBJ databases">
        <title>Isolation and culture of sulfate reducing bacteria from the cold seep of the South China Sea.</title>
        <authorList>
            <person name="Sun C."/>
            <person name="Liu R."/>
        </authorList>
    </citation>
    <scope>NUCLEOTIDE SEQUENCE [LARGE SCALE GENOMIC DNA]</scope>
    <source>
        <strain evidence="4 5">CS1</strain>
    </source>
</reference>
<accession>A0ABX6NGM5</accession>
<feature type="domain" description="Peptidoglycan binding-like" evidence="2">
    <location>
        <begin position="90"/>
        <end position="140"/>
    </location>
</feature>
<evidence type="ECO:0000259" key="2">
    <source>
        <dbReference type="Pfam" id="PF01471"/>
    </source>
</evidence>
<dbReference type="InterPro" id="IPR043426">
    <property type="entry name" value="MltB-like"/>
</dbReference>
<gene>
    <name evidence="4" type="ORF">E8L03_08185</name>
</gene>
<evidence type="ECO:0000313" key="4">
    <source>
        <dbReference type="EMBL" id="QJT08907.1"/>
    </source>
</evidence>
<feature type="chain" id="PRO_5046326687" evidence="1">
    <location>
        <begin position="35"/>
        <end position="377"/>
    </location>
</feature>